<keyword evidence="6 8" id="KW-1133">Transmembrane helix</keyword>
<keyword evidence="4" id="KW-0808">Transferase</keyword>
<evidence type="ECO:0000256" key="1">
    <source>
        <dbReference type="ARBA" id="ARBA00004651"/>
    </source>
</evidence>
<sequence length="544" mass="62944">MPKFLKKYPLATLCLLIAIMLLPNLDTIQVTIMEARNFITAREMIQDNNWLLTTMNGQARYEKPPLPTWLTAISGLVFGVKSIFGMRLPAIIMIMVLAIYSYKLSNLILKNQIHSYLNTLILVTSFYVIGITIEAPWDIFTHGFMMVAIYHLVCFFNSDITKWTSVIYAGFFIGCSILSKGPVSFYALLLPFTMAYGFSFKYNTIKPKIVPILALLIIALTIGGWWYLYVRLEDVETFKAITSKETGNWTSYNVRPFYYYWSFFTQSGLWTIPAFISLLYPYLKSRVINFKAYKFTLLWTIFAVILLSLIPEKKSRYLMPVLIPLALNIGFYINYLIREFKSLTDKRETIPVYFNFGLIAVIGMIAPIALFFMFKTELSQHPIKFAVFVIVAFTLGLFILLKLIKKDIKTVFILTTTFFGALFLFGLPLFKTFTSSNFKPINSLLKTHQEAQVKLYNINHISPEAIWQYGTKIPQITKKEGAYTFPEATEFGVLANNISEKDQEIISKNYSFELIKTFDLNESEPDSKQYKDRLISKYYYFRKK</sequence>
<comment type="subcellular location">
    <subcellularLocation>
        <location evidence="1">Cell membrane</location>
        <topology evidence="1">Multi-pass membrane protein</topology>
    </subcellularLocation>
</comment>
<keyword evidence="3" id="KW-0328">Glycosyltransferase</keyword>
<feature type="transmembrane region" description="Helical" evidence="8">
    <location>
        <begin position="258"/>
        <end position="280"/>
    </location>
</feature>
<keyword evidence="7 8" id="KW-0472">Membrane</keyword>
<evidence type="ECO:0000256" key="8">
    <source>
        <dbReference type="SAM" id="Phobius"/>
    </source>
</evidence>
<dbReference type="Pfam" id="PF02366">
    <property type="entry name" value="PMT"/>
    <property type="match status" value="1"/>
</dbReference>
<feature type="transmembrane region" description="Helical" evidence="8">
    <location>
        <begin position="209"/>
        <end position="228"/>
    </location>
</feature>
<evidence type="ECO:0000256" key="3">
    <source>
        <dbReference type="ARBA" id="ARBA00022676"/>
    </source>
</evidence>
<proteinExistence type="predicted"/>
<evidence type="ECO:0000259" key="9">
    <source>
        <dbReference type="Pfam" id="PF02366"/>
    </source>
</evidence>
<dbReference type="EMBL" id="JAEMEF010000016">
    <property type="protein sequence ID" value="MBL7561059.1"/>
    <property type="molecule type" value="Genomic_DNA"/>
</dbReference>
<feature type="transmembrane region" description="Helical" evidence="8">
    <location>
        <begin position="349"/>
        <end position="373"/>
    </location>
</feature>
<protein>
    <submittedName>
        <fullName evidence="10">Phospholipid carrier-dependent glycosyltransferase</fullName>
    </submittedName>
</protein>
<dbReference type="PANTHER" id="PTHR33908:SF3">
    <property type="entry name" value="UNDECAPRENYL PHOSPHATE-ALPHA-4-AMINO-4-DEOXY-L-ARABINOSE ARABINOSYL TRANSFERASE"/>
    <property type="match status" value="1"/>
</dbReference>
<feature type="transmembrane region" description="Helical" evidence="8">
    <location>
        <begin position="317"/>
        <end position="337"/>
    </location>
</feature>
<dbReference type="PANTHER" id="PTHR33908">
    <property type="entry name" value="MANNOSYLTRANSFERASE YKCB-RELATED"/>
    <property type="match status" value="1"/>
</dbReference>
<evidence type="ECO:0000256" key="5">
    <source>
        <dbReference type="ARBA" id="ARBA00022692"/>
    </source>
</evidence>
<feature type="transmembrane region" description="Helical" evidence="8">
    <location>
        <begin position="411"/>
        <end position="430"/>
    </location>
</feature>
<feature type="domain" description="ArnT-like N-terminal" evidence="9">
    <location>
        <begin position="61"/>
        <end position="231"/>
    </location>
</feature>
<feature type="transmembrane region" description="Helical" evidence="8">
    <location>
        <begin position="163"/>
        <end position="179"/>
    </location>
</feature>
<evidence type="ECO:0000256" key="4">
    <source>
        <dbReference type="ARBA" id="ARBA00022679"/>
    </source>
</evidence>
<evidence type="ECO:0000256" key="2">
    <source>
        <dbReference type="ARBA" id="ARBA00022475"/>
    </source>
</evidence>
<reference evidence="10 11" key="1">
    <citation type="submission" date="2020-12" db="EMBL/GenBank/DDBJ databases">
        <title>Olleya sediminilitoris sp. nov., isolated from a tidal flat.</title>
        <authorList>
            <person name="Park S."/>
            <person name="Yoon J.-H."/>
        </authorList>
    </citation>
    <scope>NUCLEOTIDE SEQUENCE [LARGE SCALE GENOMIC DNA]</scope>
    <source>
        <strain evidence="10 11">YSTF-M6</strain>
    </source>
</reference>
<feature type="transmembrane region" description="Helical" evidence="8">
    <location>
        <begin position="385"/>
        <end position="404"/>
    </location>
</feature>
<keyword evidence="5 8" id="KW-0812">Transmembrane</keyword>
<feature type="transmembrane region" description="Helical" evidence="8">
    <location>
        <begin position="292"/>
        <end position="311"/>
    </location>
</feature>
<evidence type="ECO:0000313" key="11">
    <source>
        <dbReference type="Proteomes" id="UP000605013"/>
    </source>
</evidence>
<evidence type="ECO:0000256" key="7">
    <source>
        <dbReference type="ARBA" id="ARBA00023136"/>
    </source>
</evidence>
<accession>A0ABS1WPK9</accession>
<dbReference type="Proteomes" id="UP000605013">
    <property type="component" value="Unassembled WGS sequence"/>
</dbReference>
<dbReference type="InterPro" id="IPR003342">
    <property type="entry name" value="ArnT-like_N"/>
</dbReference>
<keyword evidence="2" id="KW-1003">Cell membrane</keyword>
<evidence type="ECO:0000313" key="10">
    <source>
        <dbReference type="EMBL" id="MBL7561059.1"/>
    </source>
</evidence>
<dbReference type="RefSeq" id="WP_203001559.1">
    <property type="nucleotide sequence ID" value="NZ_JAEMEF010000016.1"/>
</dbReference>
<comment type="caution">
    <text evidence="10">The sequence shown here is derived from an EMBL/GenBank/DDBJ whole genome shotgun (WGS) entry which is preliminary data.</text>
</comment>
<name>A0ABS1WPK9_9FLAO</name>
<feature type="transmembrane region" description="Helical" evidence="8">
    <location>
        <begin position="69"/>
        <end position="102"/>
    </location>
</feature>
<dbReference type="InterPro" id="IPR050297">
    <property type="entry name" value="LipidA_mod_glycosyltrf_83"/>
</dbReference>
<evidence type="ECO:0000256" key="6">
    <source>
        <dbReference type="ARBA" id="ARBA00022989"/>
    </source>
</evidence>
<feature type="transmembrane region" description="Helical" evidence="8">
    <location>
        <begin position="114"/>
        <end position="133"/>
    </location>
</feature>
<keyword evidence="11" id="KW-1185">Reference proteome</keyword>
<organism evidence="10 11">
    <name type="scientific">Olleya sediminilitoris</name>
    <dbReference type="NCBI Taxonomy" id="2795739"/>
    <lineage>
        <taxon>Bacteria</taxon>
        <taxon>Pseudomonadati</taxon>
        <taxon>Bacteroidota</taxon>
        <taxon>Flavobacteriia</taxon>
        <taxon>Flavobacteriales</taxon>
        <taxon>Flavobacteriaceae</taxon>
    </lineage>
</organism>
<gene>
    <name evidence="10" type="ORF">JAO71_14735</name>
</gene>